<keyword evidence="2" id="KW-0813">Transport</keyword>
<evidence type="ECO:0000256" key="3">
    <source>
        <dbReference type="ARBA" id="ARBA00023121"/>
    </source>
</evidence>
<organism evidence="4 5">
    <name type="scientific">Ditylenchus dipsaci</name>
    <dbReference type="NCBI Taxonomy" id="166011"/>
    <lineage>
        <taxon>Eukaryota</taxon>
        <taxon>Metazoa</taxon>
        <taxon>Ecdysozoa</taxon>
        <taxon>Nematoda</taxon>
        <taxon>Chromadorea</taxon>
        <taxon>Rhabditida</taxon>
        <taxon>Tylenchina</taxon>
        <taxon>Tylenchomorpha</taxon>
        <taxon>Sphaerularioidea</taxon>
        <taxon>Anguinidae</taxon>
        <taxon>Anguininae</taxon>
        <taxon>Ditylenchus</taxon>
    </lineage>
</organism>
<keyword evidence="4" id="KW-1185">Reference proteome</keyword>
<dbReference type="Proteomes" id="UP000887574">
    <property type="component" value="Unplaced"/>
</dbReference>
<evidence type="ECO:0000313" key="4">
    <source>
        <dbReference type="Proteomes" id="UP000887574"/>
    </source>
</evidence>
<dbReference type="InterPro" id="IPR000463">
    <property type="entry name" value="Fatty_acid-bd"/>
</dbReference>
<dbReference type="SUPFAM" id="SSF50814">
    <property type="entry name" value="Lipocalins"/>
    <property type="match status" value="1"/>
</dbReference>
<dbReference type="PANTHER" id="PTHR22725:SF9">
    <property type="entry name" value="FATTY ACID-BINDING PROTEIN HOMOLOG 3"/>
    <property type="match status" value="1"/>
</dbReference>
<keyword evidence="3" id="KW-0446">Lipid-binding</keyword>
<dbReference type="InterPro" id="IPR012674">
    <property type="entry name" value="Calycin"/>
</dbReference>
<evidence type="ECO:0000256" key="1">
    <source>
        <dbReference type="ARBA" id="ARBA00008390"/>
    </source>
</evidence>
<dbReference type="GO" id="GO:0008289">
    <property type="term" value="F:lipid binding"/>
    <property type="evidence" value="ECO:0007669"/>
    <property type="project" value="UniProtKB-KW"/>
</dbReference>
<dbReference type="PANTHER" id="PTHR22725">
    <property type="entry name" value="FATTY ACID-BINDING PROTEIN HOMOLOG 1-RELATED-RELATED"/>
    <property type="match status" value="1"/>
</dbReference>
<accession>A0A915DVG4</accession>
<comment type="similarity">
    <text evidence="1">Belongs to the calycin superfamily. Fatty-acid binding protein (FABP) family.</text>
</comment>
<reference evidence="5" key="1">
    <citation type="submission" date="2022-11" db="UniProtKB">
        <authorList>
            <consortium name="WormBaseParasite"/>
        </authorList>
    </citation>
    <scope>IDENTIFICATION</scope>
</reference>
<dbReference type="InterPro" id="IPR040094">
    <property type="entry name" value="Lbp1-4"/>
</dbReference>
<dbReference type="Gene3D" id="2.40.128.20">
    <property type="match status" value="1"/>
</dbReference>
<dbReference type="WBParaSite" id="jg23613">
    <property type="protein sequence ID" value="jg23613"/>
    <property type="gene ID" value="jg23613"/>
</dbReference>
<evidence type="ECO:0000313" key="5">
    <source>
        <dbReference type="WBParaSite" id="jg23613"/>
    </source>
</evidence>
<proteinExistence type="inferred from homology"/>
<dbReference type="AlphaFoldDB" id="A0A915DVG4"/>
<name>A0A915DVG4_9BILA</name>
<sequence>MIQFQSVTKVFEKSKQEGRYNMQNITSKESPIYENWALGESFEGKGLDGTQHKIKFDMMGDELTEEHFRLEDPSDKGDIYHYTVEGDQLVLKLQNQSIVCRRFFKRIQ</sequence>
<protein>
    <submittedName>
        <fullName evidence="5">Uncharacterized protein</fullName>
    </submittedName>
</protein>
<dbReference type="PRINTS" id="PR00178">
    <property type="entry name" value="FATTYACIDBP"/>
</dbReference>
<evidence type="ECO:0000256" key="2">
    <source>
        <dbReference type="ARBA" id="ARBA00022448"/>
    </source>
</evidence>